<dbReference type="Proteomes" id="UP000461443">
    <property type="component" value="Unassembled WGS sequence"/>
</dbReference>
<dbReference type="GO" id="GO:0003723">
    <property type="term" value="F:RNA binding"/>
    <property type="evidence" value="ECO:0007669"/>
    <property type="project" value="InterPro"/>
</dbReference>
<accession>A0A845SEM3</accession>
<proteinExistence type="predicted"/>
<dbReference type="Pfam" id="PF08376">
    <property type="entry name" value="NIT"/>
    <property type="match status" value="1"/>
</dbReference>
<dbReference type="InterPro" id="IPR013587">
    <property type="entry name" value="Nitrate/nitrite_sensing"/>
</dbReference>
<protein>
    <submittedName>
        <fullName evidence="2">ANTAR domain-containing protein</fullName>
    </submittedName>
</protein>
<sequence length="427" mass="46875">MKPLIADTSTAIQFLLASRQSEIAALRRLLQTGELVGAVSQLVHMLQRERGVANIYLCSGLNADALDKPARNAAAAERDVLRLLGRADEANPPASDSRRLGRTAAVLFALGRLPALRRQIRQAEINPSQATEIFNAVMRSLLALVFEAADTAAEPAVSRALIAMFSFMQGKELAGQERALVAAAFASRAFSDAVRQQSLDLIDGQERCFATFSEFSDPLNLQRWREMAIDGDADVERLRRIALTDNTVTDCSLRWYEVTTRRIDLMKRVEDGLAAFLMQICRAGIGTAEDANGGDRPGDAALEALLTRQMGEPADYSVFVAAAGPGEVAEPLSNNGLSPRLGRSVLSIVGQQSRRVRDLAEELAHLRATLNDRRQIDDAKLLLMRHRRLSEEEAYNCLRRMAMNQNKKLVEVAAAILAVEEVLTDRP</sequence>
<dbReference type="RefSeq" id="WP_162364204.1">
    <property type="nucleotide sequence ID" value="NZ_WUBS01000001.1"/>
</dbReference>
<feature type="domain" description="ANTAR" evidence="1">
    <location>
        <begin position="356"/>
        <end position="417"/>
    </location>
</feature>
<dbReference type="PROSITE" id="PS50921">
    <property type="entry name" value="ANTAR"/>
    <property type="match status" value="1"/>
</dbReference>
<dbReference type="InterPro" id="IPR036388">
    <property type="entry name" value="WH-like_DNA-bd_sf"/>
</dbReference>
<gene>
    <name evidence="2" type="ORF">GRH90_01975</name>
</gene>
<keyword evidence="3" id="KW-1185">Reference proteome</keyword>
<dbReference type="InterPro" id="IPR011006">
    <property type="entry name" value="CheY-like_superfamily"/>
</dbReference>
<organism evidence="2 3">
    <name type="scientific">Acerihabitans arboris</name>
    <dbReference type="NCBI Taxonomy" id="2691583"/>
    <lineage>
        <taxon>Bacteria</taxon>
        <taxon>Pseudomonadati</taxon>
        <taxon>Pseudomonadota</taxon>
        <taxon>Gammaproteobacteria</taxon>
        <taxon>Enterobacterales</taxon>
        <taxon>Pectobacteriaceae</taxon>
        <taxon>Acerihabitans</taxon>
    </lineage>
</organism>
<name>A0A845SEM3_9GAMM</name>
<dbReference type="Pfam" id="PF03861">
    <property type="entry name" value="ANTAR"/>
    <property type="match status" value="1"/>
</dbReference>
<dbReference type="SMART" id="SM01012">
    <property type="entry name" value="ANTAR"/>
    <property type="match status" value="1"/>
</dbReference>
<evidence type="ECO:0000313" key="2">
    <source>
        <dbReference type="EMBL" id="NDL61536.1"/>
    </source>
</evidence>
<evidence type="ECO:0000259" key="1">
    <source>
        <dbReference type="PROSITE" id="PS50921"/>
    </source>
</evidence>
<dbReference type="Gene3D" id="1.10.10.10">
    <property type="entry name" value="Winged helix-like DNA-binding domain superfamily/Winged helix DNA-binding domain"/>
    <property type="match status" value="1"/>
</dbReference>
<reference evidence="2 3" key="2">
    <citation type="submission" date="2020-02" db="EMBL/GenBank/DDBJ databases">
        <title>The new genus of Enterobacteriales.</title>
        <authorList>
            <person name="Kim I.S."/>
        </authorList>
    </citation>
    <scope>NUCLEOTIDE SEQUENCE [LARGE SCALE GENOMIC DNA]</scope>
    <source>
        <strain evidence="2 3">SAP-6</strain>
    </source>
</reference>
<dbReference type="InterPro" id="IPR005561">
    <property type="entry name" value="ANTAR"/>
</dbReference>
<dbReference type="EMBL" id="WUBS01000001">
    <property type="protein sequence ID" value="NDL61536.1"/>
    <property type="molecule type" value="Genomic_DNA"/>
</dbReference>
<dbReference type="SUPFAM" id="SSF52172">
    <property type="entry name" value="CheY-like"/>
    <property type="match status" value="1"/>
</dbReference>
<reference evidence="2 3" key="1">
    <citation type="submission" date="2019-12" db="EMBL/GenBank/DDBJ databases">
        <authorList>
            <person name="Lee S.D."/>
        </authorList>
    </citation>
    <scope>NUCLEOTIDE SEQUENCE [LARGE SCALE GENOMIC DNA]</scope>
    <source>
        <strain evidence="2 3">SAP-6</strain>
    </source>
</reference>
<dbReference type="AlphaFoldDB" id="A0A845SEM3"/>
<evidence type="ECO:0000313" key="3">
    <source>
        <dbReference type="Proteomes" id="UP000461443"/>
    </source>
</evidence>
<comment type="caution">
    <text evidence="2">The sequence shown here is derived from an EMBL/GenBank/DDBJ whole genome shotgun (WGS) entry which is preliminary data.</text>
</comment>